<evidence type="ECO:0000256" key="1">
    <source>
        <dbReference type="SAM" id="SignalP"/>
    </source>
</evidence>
<keyword evidence="3" id="KW-1185">Reference proteome</keyword>
<accession>A0A913ZPZ9</accession>
<dbReference type="AlphaFoldDB" id="A0A913ZPZ9"/>
<name>A0A913ZPZ9_PATMI</name>
<keyword evidence="1" id="KW-0732">Signal</keyword>
<proteinExistence type="predicted"/>
<feature type="signal peptide" evidence="1">
    <location>
        <begin position="1"/>
        <end position="25"/>
    </location>
</feature>
<organism evidence="2 3">
    <name type="scientific">Patiria miniata</name>
    <name type="common">Bat star</name>
    <name type="synonym">Asterina miniata</name>
    <dbReference type="NCBI Taxonomy" id="46514"/>
    <lineage>
        <taxon>Eukaryota</taxon>
        <taxon>Metazoa</taxon>
        <taxon>Echinodermata</taxon>
        <taxon>Eleutherozoa</taxon>
        <taxon>Asterozoa</taxon>
        <taxon>Asteroidea</taxon>
        <taxon>Valvatacea</taxon>
        <taxon>Valvatida</taxon>
        <taxon>Asterinidae</taxon>
        <taxon>Patiria</taxon>
    </lineage>
</organism>
<sequence>MYYQPSTNLLLLSLAVLVGVQGVNSGEATEWVAKDDKGQVCMKIKFDGLILYHANSNYNTYFQDAVLIDPKPNCKQSVRTITIGFVTTIAPQQLQLTFQKQSQGFVFTSITAKWYYYGIGSGGETEIVEETGSRSSDNFLPKSIPLGCYYFQDQSLSIPVGDNSYSAEMKNVTFQPFADCAKNDYGNDFSSGDCQADCSGSGAARPGNDVIYILLAAVVGALSVKFGN</sequence>
<reference evidence="2" key="1">
    <citation type="submission" date="2022-11" db="UniProtKB">
        <authorList>
            <consortium name="EnsemblMetazoa"/>
        </authorList>
    </citation>
    <scope>IDENTIFICATION</scope>
</reference>
<dbReference type="OrthoDB" id="10180424at2759"/>
<dbReference type="EnsemblMetazoa" id="XM_038197282.1">
    <property type="protein sequence ID" value="XP_038053210.1"/>
    <property type="gene ID" value="LOC119725732"/>
</dbReference>
<evidence type="ECO:0000313" key="3">
    <source>
        <dbReference type="Proteomes" id="UP000887568"/>
    </source>
</evidence>
<evidence type="ECO:0000313" key="2">
    <source>
        <dbReference type="EnsemblMetazoa" id="XP_038053210.1"/>
    </source>
</evidence>
<protein>
    <submittedName>
        <fullName evidence="2">Uncharacterized protein</fullName>
    </submittedName>
</protein>
<dbReference type="Proteomes" id="UP000887568">
    <property type="component" value="Unplaced"/>
</dbReference>
<dbReference type="RefSeq" id="XP_038053210.1">
    <property type="nucleotide sequence ID" value="XM_038197282.1"/>
</dbReference>
<dbReference type="OMA" id="HANSNYN"/>
<feature type="chain" id="PRO_5037779208" evidence="1">
    <location>
        <begin position="26"/>
        <end position="228"/>
    </location>
</feature>
<dbReference type="GeneID" id="119725732"/>
<dbReference type="Gene3D" id="2.40.160.110">
    <property type="match status" value="1"/>
</dbReference>